<evidence type="ECO:0000259" key="5">
    <source>
        <dbReference type="Pfam" id="PF04153"/>
    </source>
</evidence>
<dbReference type="InterPro" id="IPR038635">
    <property type="entry name" value="CCR4-NOT_su2/3/5_C_sf"/>
</dbReference>
<dbReference type="GO" id="GO:0030015">
    <property type="term" value="C:CCR4-NOT core complex"/>
    <property type="evidence" value="ECO:0007669"/>
    <property type="project" value="InterPro"/>
</dbReference>
<evidence type="ECO:0000313" key="7">
    <source>
        <dbReference type="WBParaSite" id="sdigi.contig28.g2167.t1"/>
    </source>
</evidence>
<comment type="similarity">
    <text evidence="1">Belongs to the CNOT2/3/5 family.</text>
</comment>
<evidence type="ECO:0000256" key="1">
    <source>
        <dbReference type="ARBA" id="ARBA00007682"/>
    </source>
</evidence>
<evidence type="ECO:0000256" key="3">
    <source>
        <dbReference type="ARBA" id="ARBA00023163"/>
    </source>
</evidence>
<protein>
    <submittedName>
        <fullName evidence="7">NOT2/NOT3/NOT5 C-terminal domain-containing protein</fullName>
    </submittedName>
</protein>
<feature type="region of interest" description="Disordered" evidence="4">
    <location>
        <begin position="1"/>
        <end position="52"/>
    </location>
</feature>
<accession>A0A915PV69</accession>
<dbReference type="GO" id="GO:2000036">
    <property type="term" value="P:regulation of stem cell population maintenance"/>
    <property type="evidence" value="ECO:0007669"/>
    <property type="project" value="UniProtKB-ARBA"/>
</dbReference>
<feature type="domain" description="NOT2/NOT3/NOT5 C-terminal" evidence="5">
    <location>
        <begin position="145"/>
        <end position="254"/>
    </location>
</feature>
<dbReference type="AlphaFoldDB" id="A0A915PV69"/>
<name>A0A915PV69_9BILA</name>
<evidence type="ECO:0000256" key="4">
    <source>
        <dbReference type="SAM" id="MobiDB-lite"/>
    </source>
</evidence>
<proteinExistence type="inferred from homology"/>
<dbReference type="WBParaSite" id="sdigi.contig28.g2167.t1">
    <property type="protein sequence ID" value="sdigi.contig28.g2167.t1"/>
    <property type="gene ID" value="sdigi.contig28.g2167"/>
</dbReference>
<sequence length="255" mass="28778">MEEQPPEQPPENVNFQVRSEDFPALTGTSGLWNEAASSSSSQAENRGGTVEPGFEPIVLRSLAPEAGTDLETIPSAVSNVSPNVMTDQYGMAGFLAFYRASQADPSLASLPIGENVENLGLGMNSQLQVPNPSGYGRREIYLNYGGPWADKPNHAPNIEARVPEEYRTNCLIHENLARIKLPSLDEDVVFYLFYNFPGEKYQIAAAYELYRREWRYHKVQSTWLRRFSCESVVFRANNFEKGLYNVFDPVQWRKV</sequence>
<keyword evidence="6" id="KW-1185">Reference proteome</keyword>
<reference evidence="7" key="1">
    <citation type="submission" date="2022-11" db="UniProtKB">
        <authorList>
            <consortium name="WormBaseParasite"/>
        </authorList>
    </citation>
    <scope>IDENTIFICATION</scope>
</reference>
<evidence type="ECO:0000313" key="6">
    <source>
        <dbReference type="Proteomes" id="UP000887581"/>
    </source>
</evidence>
<dbReference type="GO" id="GO:0006355">
    <property type="term" value="P:regulation of DNA-templated transcription"/>
    <property type="evidence" value="ECO:0007669"/>
    <property type="project" value="InterPro"/>
</dbReference>
<dbReference type="InterPro" id="IPR007282">
    <property type="entry name" value="NOT2/3/5_C"/>
</dbReference>
<keyword evidence="2" id="KW-0805">Transcription regulation</keyword>
<evidence type="ECO:0000256" key="2">
    <source>
        <dbReference type="ARBA" id="ARBA00023015"/>
    </source>
</evidence>
<organism evidence="6 7">
    <name type="scientific">Setaria digitata</name>
    <dbReference type="NCBI Taxonomy" id="48799"/>
    <lineage>
        <taxon>Eukaryota</taxon>
        <taxon>Metazoa</taxon>
        <taxon>Ecdysozoa</taxon>
        <taxon>Nematoda</taxon>
        <taxon>Chromadorea</taxon>
        <taxon>Rhabditida</taxon>
        <taxon>Spirurina</taxon>
        <taxon>Spiruromorpha</taxon>
        <taxon>Filarioidea</taxon>
        <taxon>Setariidae</taxon>
        <taxon>Setaria</taxon>
    </lineage>
</organism>
<dbReference type="PANTHER" id="PTHR23326">
    <property type="entry name" value="CCR4 NOT-RELATED"/>
    <property type="match status" value="1"/>
</dbReference>
<dbReference type="Proteomes" id="UP000887581">
    <property type="component" value="Unplaced"/>
</dbReference>
<keyword evidence="3" id="KW-0804">Transcription</keyword>
<dbReference type="InterPro" id="IPR040168">
    <property type="entry name" value="Not2/3/5"/>
</dbReference>
<dbReference type="Pfam" id="PF04153">
    <property type="entry name" value="NOT2_3_5_C"/>
    <property type="match status" value="1"/>
</dbReference>
<dbReference type="Gene3D" id="2.30.30.1020">
    <property type="entry name" value="CCR4-NOT complex subunit 2/3/5, C-terminal domain"/>
    <property type="match status" value="1"/>
</dbReference>